<dbReference type="Gene3D" id="3.30.2010.10">
    <property type="entry name" value="Metalloproteases ('zincins'), catalytic domain"/>
    <property type="match status" value="1"/>
</dbReference>
<dbReference type="Pfam" id="PF01863">
    <property type="entry name" value="YgjP-like"/>
    <property type="match status" value="1"/>
</dbReference>
<dbReference type="InterPro" id="IPR053136">
    <property type="entry name" value="UTP_pyrophosphatase-like"/>
</dbReference>
<dbReference type="PANTHER" id="PTHR30399">
    <property type="entry name" value="UNCHARACTERIZED PROTEIN YGJP"/>
    <property type="match status" value="1"/>
</dbReference>
<gene>
    <name evidence="2" type="ORF">EEB11_18905</name>
</gene>
<keyword evidence="3" id="KW-1185">Reference proteome</keyword>
<sequence length="252" mass="28551">MMITDVIEVAGLSVELVRKPIKNLHIGVYPPAGRVRVAAPPAISEDAVRVAIVTRLAWIKKKQREFAGQARETERRYVSGETHHVFGKPLRLMVRSSARRGCQIQLEGTDRLVMDVPGSSTPAQKADWLAGWYRQQLKQRAGPKVVKWVEKLGVPEPRWGIRQMRTKWGSCNPDKRIVWINLDLAKKPLHCLEYVILHEMAHLISPRHDTAFLDILNRHMPNWCQTREDLNALPLAADPCLTRTTSGPGQDS</sequence>
<evidence type="ECO:0000259" key="1">
    <source>
        <dbReference type="Pfam" id="PF01863"/>
    </source>
</evidence>
<proteinExistence type="predicted"/>
<dbReference type="InterPro" id="IPR002725">
    <property type="entry name" value="YgjP-like_metallopeptidase"/>
</dbReference>
<organism evidence="2 3">
    <name type="scientific">Pseudotabrizicola sediminis</name>
    <dbReference type="NCBI Taxonomy" id="2486418"/>
    <lineage>
        <taxon>Bacteria</taxon>
        <taxon>Pseudomonadati</taxon>
        <taxon>Pseudomonadota</taxon>
        <taxon>Alphaproteobacteria</taxon>
        <taxon>Rhodobacterales</taxon>
        <taxon>Paracoccaceae</taxon>
        <taxon>Pseudotabrizicola</taxon>
    </lineage>
</organism>
<dbReference type="PANTHER" id="PTHR30399:SF1">
    <property type="entry name" value="UTP PYROPHOSPHATASE"/>
    <property type="match status" value="1"/>
</dbReference>
<protein>
    <submittedName>
        <fullName evidence="2">M48 family peptidase</fullName>
    </submittedName>
</protein>
<name>A0ABY2KHR4_9RHOB</name>
<reference evidence="2 3" key="1">
    <citation type="submission" date="2018-11" db="EMBL/GenBank/DDBJ databases">
        <title>Tabrizicola sp. isolated from sediment of alpine lake.</title>
        <authorList>
            <person name="Liu Z."/>
        </authorList>
    </citation>
    <scope>NUCLEOTIDE SEQUENCE [LARGE SCALE GENOMIC DNA]</scope>
    <source>
        <strain evidence="2 3">DRYC-M-16</strain>
    </source>
</reference>
<comment type="caution">
    <text evidence="2">The sequence shown here is derived from an EMBL/GenBank/DDBJ whole genome shotgun (WGS) entry which is preliminary data.</text>
</comment>
<dbReference type="EMBL" id="RPEM01000030">
    <property type="protein sequence ID" value="TGD41354.1"/>
    <property type="molecule type" value="Genomic_DNA"/>
</dbReference>
<dbReference type="Proteomes" id="UP000297741">
    <property type="component" value="Unassembled WGS sequence"/>
</dbReference>
<dbReference type="RefSeq" id="WP_135434065.1">
    <property type="nucleotide sequence ID" value="NZ_RPEM01000030.1"/>
</dbReference>
<evidence type="ECO:0000313" key="2">
    <source>
        <dbReference type="EMBL" id="TGD41354.1"/>
    </source>
</evidence>
<evidence type="ECO:0000313" key="3">
    <source>
        <dbReference type="Proteomes" id="UP000297741"/>
    </source>
</evidence>
<feature type="domain" description="YgjP-like metallopeptidase" evidence="1">
    <location>
        <begin position="26"/>
        <end position="231"/>
    </location>
</feature>
<accession>A0ABY2KHR4</accession>
<dbReference type="CDD" id="cd07344">
    <property type="entry name" value="M48_yhfN_like"/>
    <property type="match status" value="1"/>
</dbReference>